<keyword evidence="4 11" id="KW-0489">Methyltransferase</keyword>
<dbReference type="Gene3D" id="3.40.50.150">
    <property type="entry name" value="Vaccinia Virus protein VP39"/>
    <property type="match status" value="1"/>
</dbReference>
<dbReference type="GO" id="GO:0000179">
    <property type="term" value="F:rRNA (adenine-N6,N6-)-dimethyltransferase activity"/>
    <property type="evidence" value="ECO:0007669"/>
    <property type="project" value="UniProtKB-UniRule"/>
</dbReference>
<dbReference type="EC" id="2.1.1.184" evidence="2"/>
<reference evidence="13" key="1">
    <citation type="journal article" date="2017" name="Antimicrob. Agents Chemother.">
        <title>A Novel erm(44) Gene Variant from a Human Staphylococcus saprophyticus Isolate Confers Resistance to Macrolides and Lincosamides but Not Streptogramins.</title>
        <authorList>
            <person name="Strauss C."/>
            <person name="Hu Y."/>
            <person name="Coates A."/>
            <person name="Perreten V."/>
        </authorList>
    </citation>
    <scope>NUCLEOTIDE SEQUENCE</scope>
    <source>
        <strain evidence="13">N041</strain>
    </source>
</reference>
<organism evidence="13">
    <name type="scientific">Staphylococcus saprophyticus</name>
    <dbReference type="NCBI Taxonomy" id="29385"/>
    <lineage>
        <taxon>Bacteria</taxon>
        <taxon>Bacillati</taxon>
        <taxon>Bacillota</taxon>
        <taxon>Bacilli</taxon>
        <taxon>Bacillales</taxon>
        <taxon>Staphylococcaceae</taxon>
        <taxon>Staphylococcus</taxon>
    </lineage>
</organism>
<dbReference type="GO" id="GO:0005829">
    <property type="term" value="C:cytosol"/>
    <property type="evidence" value="ECO:0007669"/>
    <property type="project" value="TreeGrafter"/>
</dbReference>
<comment type="similarity">
    <text evidence="11">Belongs to the class I-like SAM-binding methyltransferase superfamily. rRNA adenine N(6)-methyltransferase family.</text>
</comment>
<dbReference type="InterPro" id="IPR020596">
    <property type="entry name" value="rRNA_Ade_Mease_Trfase_CS"/>
</dbReference>
<dbReference type="EMBL" id="LN623525">
    <property type="protein sequence ID" value="CUU67654.1"/>
    <property type="molecule type" value="Genomic_DNA"/>
</dbReference>
<dbReference type="InterPro" id="IPR023165">
    <property type="entry name" value="rRNA_Ade_diMease-like_C"/>
</dbReference>
<dbReference type="SMART" id="SM00650">
    <property type="entry name" value="rADc"/>
    <property type="match status" value="1"/>
</dbReference>
<dbReference type="Pfam" id="PF00398">
    <property type="entry name" value="RrnaAD"/>
    <property type="match status" value="1"/>
</dbReference>
<evidence type="ECO:0000256" key="4">
    <source>
        <dbReference type="ARBA" id="ARBA00022603"/>
    </source>
</evidence>
<evidence type="ECO:0000256" key="1">
    <source>
        <dbReference type="ARBA" id="ARBA00003100"/>
    </source>
</evidence>
<comment type="catalytic activity">
    <reaction evidence="10">
        <text>adenosine(2085) in 23S rRNA + 2 S-adenosyl-L-methionine = N(6)-dimethyladenosine(2085) in 23S rRNA + 2 S-adenosyl-L-homocysteine + 2 H(+)</text>
        <dbReference type="Rhea" id="RHEA:42784"/>
        <dbReference type="Rhea" id="RHEA-COMP:10237"/>
        <dbReference type="Rhea" id="RHEA-COMP:10238"/>
        <dbReference type="ChEBI" id="CHEBI:15378"/>
        <dbReference type="ChEBI" id="CHEBI:57856"/>
        <dbReference type="ChEBI" id="CHEBI:59789"/>
        <dbReference type="ChEBI" id="CHEBI:74411"/>
        <dbReference type="ChEBI" id="CHEBI:74493"/>
        <dbReference type="EC" id="2.1.1.184"/>
    </reaction>
</comment>
<proteinExistence type="inferred from homology"/>
<dbReference type="PANTHER" id="PTHR11727">
    <property type="entry name" value="DIMETHYLADENOSINE TRANSFERASE"/>
    <property type="match status" value="1"/>
</dbReference>
<feature type="binding site" evidence="11">
    <location>
        <position position="19"/>
    </location>
    <ligand>
        <name>S-adenosyl-L-methionine</name>
        <dbReference type="ChEBI" id="CHEBI:59789"/>
    </ligand>
</feature>
<dbReference type="PROSITE" id="PS01131">
    <property type="entry name" value="RRNA_A_DIMETH"/>
    <property type="match status" value="1"/>
</dbReference>
<evidence type="ECO:0000256" key="5">
    <source>
        <dbReference type="ARBA" id="ARBA00022679"/>
    </source>
</evidence>
<evidence type="ECO:0000256" key="3">
    <source>
        <dbReference type="ARBA" id="ARBA00016505"/>
    </source>
</evidence>
<feature type="domain" description="Ribosomal RNA adenine methylase transferase N-terminal" evidence="12">
    <location>
        <begin position="26"/>
        <end position="188"/>
    </location>
</feature>
<keyword evidence="7 11" id="KW-0694">RNA-binding</keyword>
<dbReference type="InterPro" id="IPR020598">
    <property type="entry name" value="rRNA_Ade_methylase_Trfase_N"/>
</dbReference>
<evidence type="ECO:0000256" key="6">
    <source>
        <dbReference type="ARBA" id="ARBA00022691"/>
    </source>
</evidence>
<sequence length="251" mass="29653">MINKEQNIMDNRNSKNSQNFITSRKYINDILKETSIGADDNIIEIGTGKGHFTKQLSNIARFVTGVEIDKSLYRNLKKDIELSNNVELVNKDILKYQFPKCKKYKVFGNIPYNISTEIVKKILYEGNAEYNYLIVEYGFAKRIMDKRRALGLLLLTKLDVEILKVIPNTYFHPKPRVESALILLKQHKSLIQKRDEKLYQFFVYKWVNKEYKQLFTKNQFNKALKNAKVKNINEMTNEQFISIFHSYKLFN</sequence>
<evidence type="ECO:0000313" key="13">
    <source>
        <dbReference type="EMBL" id="CUU67654.1"/>
    </source>
</evidence>
<keyword evidence="6 11" id="KW-0949">S-adenosyl-L-methionine</keyword>
<feature type="binding site" evidence="11">
    <location>
        <position position="67"/>
    </location>
    <ligand>
        <name>S-adenosyl-L-methionine</name>
        <dbReference type="ChEBI" id="CHEBI:59789"/>
    </ligand>
</feature>
<evidence type="ECO:0000256" key="2">
    <source>
        <dbReference type="ARBA" id="ARBA00012304"/>
    </source>
</evidence>
<accession>A0A0S4R0G2</accession>
<dbReference type="PANTHER" id="PTHR11727:SF7">
    <property type="entry name" value="DIMETHYLADENOSINE TRANSFERASE-RELATED"/>
    <property type="match status" value="1"/>
</dbReference>
<dbReference type="GO" id="GO:0052910">
    <property type="term" value="F:23S rRNA (adenine(2085)-N(6))-dimethyltransferase activity"/>
    <property type="evidence" value="ECO:0007669"/>
    <property type="project" value="UniProtKB-EC"/>
</dbReference>
<protein>
    <recommendedName>
        <fullName evidence="3">rRNA adenine N-6-methyltransferase</fullName>
        <ecNumber evidence="2">2.1.1.184</ecNumber>
    </recommendedName>
    <alternativeName>
        <fullName evidence="9">Erythromycin resistance protein</fullName>
    </alternativeName>
    <alternativeName>
        <fullName evidence="8">Macrolide-lincosamide-streptogramin B resistance protein</fullName>
    </alternativeName>
</protein>
<evidence type="ECO:0000256" key="9">
    <source>
        <dbReference type="ARBA" id="ARBA00030809"/>
    </source>
</evidence>
<dbReference type="CDD" id="cd02440">
    <property type="entry name" value="AdoMet_MTases"/>
    <property type="match status" value="1"/>
</dbReference>
<dbReference type="Gene3D" id="1.10.8.100">
    <property type="entry name" value="Ribosomal RNA adenine dimethylase-like, domain 2"/>
    <property type="match status" value="1"/>
</dbReference>
<dbReference type="AlphaFoldDB" id="A0A0S4R0G2"/>
<keyword evidence="5 11" id="KW-0808">Transferase</keyword>
<evidence type="ECO:0000256" key="11">
    <source>
        <dbReference type="PROSITE-ProRule" id="PRU01026"/>
    </source>
</evidence>
<evidence type="ECO:0000256" key="10">
    <source>
        <dbReference type="ARBA" id="ARBA00049167"/>
    </source>
</evidence>
<dbReference type="NCBIfam" id="NF000499">
    <property type="entry name" value="Erm23S_rRNA_broad"/>
    <property type="match status" value="1"/>
</dbReference>
<feature type="binding site" evidence="11">
    <location>
        <position position="92"/>
    </location>
    <ligand>
        <name>S-adenosyl-L-methionine</name>
        <dbReference type="ChEBI" id="CHEBI:59789"/>
    </ligand>
</feature>
<evidence type="ECO:0000256" key="8">
    <source>
        <dbReference type="ARBA" id="ARBA00029941"/>
    </source>
</evidence>
<evidence type="ECO:0000259" key="12">
    <source>
        <dbReference type="SMART" id="SM00650"/>
    </source>
</evidence>
<name>A0A0S4R0G2_STASA</name>
<feature type="binding site" evidence="11">
    <location>
        <position position="21"/>
    </location>
    <ligand>
        <name>S-adenosyl-L-methionine</name>
        <dbReference type="ChEBI" id="CHEBI:59789"/>
    </ligand>
</feature>
<gene>
    <name evidence="13" type="primary">erm(44)v</name>
</gene>
<dbReference type="InterPro" id="IPR029063">
    <property type="entry name" value="SAM-dependent_MTases_sf"/>
</dbReference>
<dbReference type="PROSITE" id="PS51689">
    <property type="entry name" value="SAM_RNA_A_N6_MT"/>
    <property type="match status" value="1"/>
</dbReference>
<comment type="function">
    <text evidence="1">This protein produces a dimethylation of the adenine residue at position 2085 in 23S rRNA, resulting in reduced affinity between ribosomes and macrolide-lincosamide-streptogramin B antibiotics.</text>
</comment>
<feature type="binding site" evidence="11">
    <location>
        <position position="46"/>
    </location>
    <ligand>
        <name>S-adenosyl-L-methionine</name>
        <dbReference type="ChEBI" id="CHEBI:59789"/>
    </ligand>
</feature>
<evidence type="ECO:0000256" key="7">
    <source>
        <dbReference type="ARBA" id="ARBA00022884"/>
    </source>
</evidence>
<feature type="binding site" evidence="11">
    <location>
        <position position="109"/>
    </location>
    <ligand>
        <name>S-adenosyl-L-methionine</name>
        <dbReference type="ChEBI" id="CHEBI:59789"/>
    </ligand>
</feature>
<dbReference type="InterPro" id="IPR001737">
    <property type="entry name" value="KsgA/Erm"/>
</dbReference>
<dbReference type="SUPFAM" id="SSF53335">
    <property type="entry name" value="S-adenosyl-L-methionine-dependent methyltransferases"/>
    <property type="match status" value="1"/>
</dbReference>
<dbReference type="GO" id="GO:0003723">
    <property type="term" value="F:RNA binding"/>
    <property type="evidence" value="ECO:0007669"/>
    <property type="project" value="UniProtKB-UniRule"/>
</dbReference>